<proteinExistence type="predicted"/>
<dbReference type="AlphaFoldDB" id="A0A8D9B4F4"/>
<dbReference type="EMBL" id="HBUF01601840">
    <property type="protein sequence ID" value="CAG6776304.1"/>
    <property type="molecule type" value="Transcribed_RNA"/>
</dbReference>
<dbReference type="EMBL" id="HBUF01601841">
    <property type="protein sequence ID" value="CAG6776305.1"/>
    <property type="molecule type" value="Transcribed_RNA"/>
</dbReference>
<reference evidence="1" key="1">
    <citation type="submission" date="2021-05" db="EMBL/GenBank/DDBJ databases">
        <authorList>
            <person name="Alioto T."/>
            <person name="Alioto T."/>
            <person name="Gomez Garrido J."/>
        </authorList>
    </citation>
    <scope>NUCLEOTIDE SEQUENCE</scope>
</reference>
<protein>
    <submittedName>
        <fullName evidence="1">Uncharacterized protein</fullName>
    </submittedName>
</protein>
<evidence type="ECO:0000313" key="1">
    <source>
        <dbReference type="EMBL" id="CAG6776305.1"/>
    </source>
</evidence>
<organism evidence="1">
    <name type="scientific">Cacopsylla melanoneura</name>
    <dbReference type="NCBI Taxonomy" id="428564"/>
    <lineage>
        <taxon>Eukaryota</taxon>
        <taxon>Metazoa</taxon>
        <taxon>Ecdysozoa</taxon>
        <taxon>Arthropoda</taxon>
        <taxon>Hexapoda</taxon>
        <taxon>Insecta</taxon>
        <taxon>Pterygota</taxon>
        <taxon>Neoptera</taxon>
        <taxon>Paraneoptera</taxon>
        <taxon>Hemiptera</taxon>
        <taxon>Sternorrhyncha</taxon>
        <taxon>Psylloidea</taxon>
        <taxon>Psyllidae</taxon>
        <taxon>Psyllinae</taxon>
        <taxon>Cacopsylla</taxon>
    </lineage>
</organism>
<accession>A0A8D9B4F4</accession>
<name>A0A8D9B4F4_9HEMI</name>
<sequence>MIQIRNLNMSTLKMLSIRCVLPEPPTFLQIRVRTKTRVQVRAVYPTPLCLLKLPTVIPLRFNQQICRVSMNRYSIVNQQICLVSMNKHSIVRQCLLVIDHRELCSCFHV</sequence>